<dbReference type="RefSeq" id="WP_119139148.1">
    <property type="nucleotide sequence ID" value="NZ_CBCSFL010000009.1"/>
</dbReference>
<feature type="chain" id="PRO_5016955102" description="FAD/FMN-containing dehydrogenase" evidence="1">
    <location>
        <begin position="19"/>
        <end position="156"/>
    </location>
</feature>
<organism evidence="2 3">
    <name type="scientific">Pseudomonas reidholzensis</name>
    <dbReference type="NCBI Taxonomy" id="1785162"/>
    <lineage>
        <taxon>Bacteria</taxon>
        <taxon>Pseudomonadati</taxon>
        <taxon>Pseudomonadota</taxon>
        <taxon>Gammaproteobacteria</taxon>
        <taxon>Pseudomonadales</taxon>
        <taxon>Pseudomonadaceae</taxon>
        <taxon>Pseudomonas</taxon>
    </lineage>
</organism>
<gene>
    <name evidence="2" type="ORF">CCOS865_01341</name>
</gene>
<keyword evidence="1" id="KW-0732">Signal</keyword>
<evidence type="ECO:0000313" key="3">
    <source>
        <dbReference type="Proteomes" id="UP000263595"/>
    </source>
</evidence>
<reference evidence="3" key="1">
    <citation type="submission" date="2018-08" db="EMBL/GenBank/DDBJ databases">
        <authorList>
            <person name="Blom J."/>
        </authorList>
    </citation>
    <scope>NUCLEOTIDE SEQUENCE [LARGE SCALE GENOMIC DNA]</scope>
    <source>
        <strain evidence="3">CCOS 865</strain>
    </source>
</reference>
<evidence type="ECO:0000256" key="1">
    <source>
        <dbReference type="SAM" id="SignalP"/>
    </source>
</evidence>
<proteinExistence type="predicted"/>
<evidence type="ECO:0008006" key="4">
    <source>
        <dbReference type="Google" id="ProtNLM"/>
    </source>
</evidence>
<accession>A0A383RRL9</accession>
<dbReference type="OrthoDB" id="5786920at2"/>
<keyword evidence="3" id="KW-1185">Reference proteome</keyword>
<dbReference type="AlphaFoldDB" id="A0A383RRL9"/>
<feature type="signal peptide" evidence="1">
    <location>
        <begin position="1"/>
        <end position="18"/>
    </location>
</feature>
<dbReference type="Proteomes" id="UP000263595">
    <property type="component" value="Unassembled WGS sequence"/>
</dbReference>
<sequence length="156" mass="17364">MRTYLLLFLALTCGNVVAQDTLPWTLSDQFDKTYTLDRQTRVLMIARSMSSARLVNSAVEHTPAGYLDARGVVFVADIEKLPSMVQAVLVPSMRSAQYRILLDRDGQVAERYAGDRDSVQWLEMEEGAVVRERRFNDLASLRQALAGLVGAASNNP</sequence>
<name>A0A383RRL9_9PSED</name>
<dbReference type="EMBL" id="UNOZ01000007">
    <property type="protein sequence ID" value="SYX89101.1"/>
    <property type="molecule type" value="Genomic_DNA"/>
</dbReference>
<evidence type="ECO:0000313" key="2">
    <source>
        <dbReference type="EMBL" id="SYX89101.1"/>
    </source>
</evidence>
<protein>
    <recommendedName>
        <fullName evidence="4">FAD/FMN-containing dehydrogenase</fullName>
    </recommendedName>
</protein>